<evidence type="ECO:0000313" key="2">
    <source>
        <dbReference type="Proteomes" id="UP001196413"/>
    </source>
</evidence>
<dbReference type="AlphaFoldDB" id="A0AAD5QFI8"/>
<gene>
    <name evidence="1" type="ORF">KIN20_002668</name>
</gene>
<proteinExistence type="predicted"/>
<evidence type="ECO:0000313" key="1">
    <source>
        <dbReference type="EMBL" id="KAJ1347574.1"/>
    </source>
</evidence>
<accession>A0AAD5QFI8</accession>
<dbReference type="Proteomes" id="UP001196413">
    <property type="component" value="Unassembled WGS sequence"/>
</dbReference>
<name>A0AAD5QFI8_PARTN</name>
<dbReference type="EMBL" id="JAHQIW010000337">
    <property type="protein sequence ID" value="KAJ1347574.1"/>
    <property type="molecule type" value="Genomic_DNA"/>
</dbReference>
<comment type="caution">
    <text evidence="1">The sequence shown here is derived from an EMBL/GenBank/DDBJ whole genome shotgun (WGS) entry which is preliminary data.</text>
</comment>
<organism evidence="1 2">
    <name type="scientific">Parelaphostrongylus tenuis</name>
    <name type="common">Meningeal worm</name>
    <dbReference type="NCBI Taxonomy" id="148309"/>
    <lineage>
        <taxon>Eukaryota</taxon>
        <taxon>Metazoa</taxon>
        <taxon>Ecdysozoa</taxon>
        <taxon>Nematoda</taxon>
        <taxon>Chromadorea</taxon>
        <taxon>Rhabditida</taxon>
        <taxon>Rhabditina</taxon>
        <taxon>Rhabditomorpha</taxon>
        <taxon>Strongyloidea</taxon>
        <taxon>Metastrongylidae</taxon>
        <taxon>Parelaphostrongylus</taxon>
    </lineage>
</organism>
<reference evidence="1" key="1">
    <citation type="submission" date="2021-06" db="EMBL/GenBank/DDBJ databases">
        <title>Parelaphostrongylus tenuis whole genome reference sequence.</title>
        <authorList>
            <person name="Garwood T.J."/>
            <person name="Larsen P.A."/>
            <person name="Fountain-Jones N.M."/>
            <person name="Garbe J.R."/>
            <person name="Macchietto M.G."/>
            <person name="Kania S.A."/>
            <person name="Gerhold R.W."/>
            <person name="Richards J.E."/>
            <person name="Wolf T.M."/>
        </authorList>
    </citation>
    <scope>NUCLEOTIDE SEQUENCE</scope>
    <source>
        <strain evidence="1">MNPRO001-30</strain>
        <tissue evidence="1">Meninges</tissue>
    </source>
</reference>
<keyword evidence="2" id="KW-1185">Reference proteome</keyword>
<sequence>MHHQLESKSDPLQLFNDGHPINFAWMSGVQLALQTGAVGVKLSKEHAIRLDTNP</sequence>
<protein>
    <submittedName>
        <fullName evidence="1">Uncharacterized protein</fullName>
    </submittedName>
</protein>